<proteinExistence type="predicted"/>
<name>A0A7S3LUX9_9EUKA</name>
<dbReference type="EMBL" id="HBIB01043158">
    <property type="protein sequence ID" value="CAE0265901.1"/>
    <property type="molecule type" value="Transcribed_RNA"/>
</dbReference>
<protein>
    <submittedName>
        <fullName evidence="1">Uncharacterized protein</fullName>
    </submittedName>
</protein>
<reference evidence="1" key="1">
    <citation type="submission" date="2021-01" db="EMBL/GenBank/DDBJ databases">
        <authorList>
            <person name="Corre E."/>
            <person name="Pelletier E."/>
            <person name="Niang G."/>
            <person name="Scheremetjew M."/>
            <person name="Finn R."/>
            <person name="Kale V."/>
            <person name="Holt S."/>
            <person name="Cochrane G."/>
            <person name="Meng A."/>
            <person name="Brown T."/>
            <person name="Cohen L."/>
        </authorList>
    </citation>
    <scope>NUCLEOTIDE SEQUENCE</scope>
    <source>
        <strain evidence="1">NIES-2562</strain>
    </source>
</reference>
<gene>
    <name evidence="1" type="ORF">PBIL07802_LOCUS28239</name>
</gene>
<sequence>MMSKLLASAERGGKGDKALSKLLRSVLDGVEALQREKKLTHVFSVLNGALGMAPVKSMHVALLLLNFLVGLMTELGHLGDVDEYVRERDPVYSHLKEDIGGAAGTARNVFRIALTIEEGGIDDDDATDLRDSVYRIPSSDIMNTALNWDSAEIISLCITALEALERSKMAECLSYSSYMCRVAQVRNFSALEVEALFALESLSLKELTAMDVVETPAWTDNIEEKCPTTVLSVLYLRPDLLDVLKAVLVLHPKLEGSSCLLAKAVKATESFPPTTAKALYLVWNAPSFCFEEAATAWIQVVKTSAVGGVMDEHTAVCATRALLTTWLVEGDATSQPQLIAPILSSYLSFPPPRPDLPSVLCKELQHKVEGILSSVELGRVPASCMPHFGMLTSLARVLTPPQ</sequence>
<accession>A0A7S3LUX9</accession>
<evidence type="ECO:0000313" key="1">
    <source>
        <dbReference type="EMBL" id="CAE0265901.1"/>
    </source>
</evidence>
<dbReference type="AlphaFoldDB" id="A0A7S3LUX9"/>
<organism evidence="1">
    <name type="scientific">Palpitomonas bilix</name>
    <dbReference type="NCBI Taxonomy" id="652834"/>
    <lineage>
        <taxon>Eukaryota</taxon>
        <taxon>Eukaryota incertae sedis</taxon>
    </lineage>
</organism>